<comment type="caution">
    <text evidence="1">The sequence shown here is derived from an EMBL/GenBank/DDBJ whole genome shotgun (WGS) entry which is preliminary data.</text>
</comment>
<evidence type="ECO:0000313" key="2">
    <source>
        <dbReference type="Proteomes" id="UP001596103"/>
    </source>
</evidence>
<accession>A0ABW0JA53</accession>
<gene>
    <name evidence="1" type="ORF">ACFPTO_13475</name>
</gene>
<organism evidence="1 2">
    <name type="scientific">Paraburkholderia denitrificans</name>
    <dbReference type="NCBI Taxonomy" id="694025"/>
    <lineage>
        <taxon>Bacteria</taxon>
        <taxon>Pseudomonadati</taxon>
        <taxon>Pseudomonadota</taxon>
        <taxon>Betaproteobacteria</taxon>
        <taxon>Burkholderiales</taxon>
        <taxon>Burkholderiaceae</taxon>
        <taxon>Paraburkholderia</taxon>
    </lineage>
</organism>
<evidence type="ECO:0000313" key="1">
    <source>
        <dbReference type="EMBL" id="MFC5429800.1"/>
    </source>
</evidence>
<name>A0ABW0JA53_9BURK</name>
<dbReference type="RefSeq" id="WP_377711838.1">
    <property type="nucleotide sequence ID" value="NZ_JBHSMP010000016.1"/>
</dbReference>
<dbReference type="EMBL" id="JBHSMP010000016">
    <property type="protein sequence ID" value="MFC5429800.1"/>
    <property type="molecule type" value="Genomic_DNA"/>
</dbReference>
<reference evidence="2" key="1">
    <citation type="journal article" date="2019" name="Int. J. Syst. Evol. Microbiol.">
        <title>The Global Catalogue of Microorganisms (GCM) 10K type strain sequencing project: providing services to taxonomists for standard genome sequencing and annotation.</title>
        <authorList>
            <consortium name="The Broad Institute Genomics Platform"/>
            <consortium name="The Broad Institute Genome Sequencing Center for Infectious Disease"/>
            <person name="Wu L."/>
            <person name="Ma J."/>
        </authorList>
    </citation>
    <scope>NUCLEOTIDE SEQUENCE [LARGE SCALE GENOMIC DNA]</scope>
    <source>
        <strain evidence="2">CCUG 56042</strain>
    </source>
</reference>
<protein>
    <submittedName>
        <fullName evidence="1">Uncharacterized protein</fullName>
    </submittedName>
</protein>
<sequence>MASIESDYFTTGKGELAADPDTLDIDCSSCANAAQRIAQLMATAEAA</sequence>
<proteinExistence type="predicted"/>
<dbReference type="Proteomes" id="UP001596103">
    <property type="component" value="Unassembled WGS sequence"/>
</dbReference>
<keyword evidence="2" id="KW-1185">Reference proteome</keyword>